<dbReference type="AlphaFoldDB" id="A0A9D1YDP2"/>
<keyword evidence="3" id="KW-0804">Transcription</keyword>
<dbReference type="PANTHER" id="PTHR42756">
    <property type="entry name" value="TRANSCRIPTIONAL REGULATOR, MARR"/>
    <property type="match status" value="1"/>
</dbReference>
<dbReference type="Gene3D" id="1.10.10.10">
    <property type="entry name" value="Winged helix-like DNA-binding domain superfamily/Winged helix DNA-binding domain"/>
    <property type="match status" value="1"/>
</dbReference>
<dbReference type="InterPro" id="IPR036390">
    <property type="entry name" value="WH_DNA-bd_sf"/>
</dbReference>
<dbReference type="InterPro" id="IPR036388">
    <property type="entry name" value="WH-like_DNA-bd_sf"/>
</dbReference>
<dbReference type="PRINTS" id="PR00598">
    <property type="entry name" value="HTHMARR"/>
</dbReference>
<evidence type="ECO:0000313" key="5">
    <source>
        <dbReference type="EMBL" id="HIY26614.1"/>
    </source>
</evidence>
<dbReference type="PROSITE" id="PS50995">
    <property type="entry name" value="HTH_MARR_2"/>
    <property type="match status" value="1"/>
</dbReference>
<protein>
    <submittedName>
        <fullName evidence="5">MarR family winged helix-turn-helix transcriptional regulator</fullName>
    </submittedName>
</protein>
<dbReference type="SUPFAM" id="SSF46785">
    <property type="entry name" value="Winged helix' DNA-binding domain"/>
    <property type="match status" value="1"/>
</dbReference>
<evidence type="ECO:0000313" key="6">
    <source>
        <dbReference type="Proteomes" id="UP000823915"/>
    </source>
</evidence>
<organism evidence="5 6">
    <name type="scientific">Candidatus Acutalibacter pullistercoris</name>
    <dbReference type="NCBI Taxonomy" id="2838418"/>
    <lineage>
        <taxon>Bacteria</taxon>
        <taxon>Bacillati</taxon>
        <taxon>Bacillota</taxon>
        <taxon>Clostridia</taxon>
        <taxon>Eubacteriales</taxon>
        <taxon>Acutalibacteraceae</taxon>
        <taxon>Acutalibacter</taxon>
    </lineage>
</organism>
<evidence type="ECO:0000259" key="4">
    <source>
        <dbReference type="PROSITE" id="PS50995"/>
    </source>
</evidence>
<accession>A0A9D1YDP2</accession>
<gene>
    <name evidence="5" type="ORF">H9838_05480</name>
</gene>
<dbReference type="PROSITE" id="PS01117">
    <property type="entry name" value="HTH_MARR_1"/>
    <property type="match status" value="1"/>
</dbReference>
<feature type="domain" description="HTH marR-type" evidence="4">
    <location>
        <begin position="11"/>
        <end position="143"/>
    </location>
</feature>
<evidence type="ECO:0000256" key="1">
    <source>
        <dbReference type="ARBA" id="ARBA00023015"/>
    </source>
</evidence>
<reference evidence="5" key="2">
    <citation type="submission" date="2021-04" db="EMBL/GenBank/DDBJ databases">
        <authorList>
            <person name="Gilroy R."/>
        </authorList>
    </citation>
    <scope>NUCLEOTIDE SEQUENCE</scope>
    <source>
        <strain evidence="5">1282</strain>
    </source>
</reference>
<dbReference type="PANTHER" id="PTHR42756:SF1">
    <property type="entry name" value="TRANSCRIPTIONAL REPRESSOR OF EMRAB OPERON"/>
    <property type="match status" value="1"/>
</dbReference>
<dbReference type="InterPro" id="IPR000835">
    <property type="entry name" value="HTH_MarR-typ"/>
</dbReference>
<proteinExistence type="predicted"/>
<dbReference type="InterPro" id="IPR023187">
    <property type="entry name" value="Tscrpt_reg_MarR-type_CS"/>
</dbReference>
<keyword evidence="1" id="KW-0805">Transcription regulation</keyword>
<dbReference type="GO" id="GO:0003700">
    <property type="term" value="F:DNA-binding transcription factor activity"/>
    <property type="evidence" value="ECO:0007669"/>
    <property type="project" value="InterPro"/>
</dbReference>
<dbReference type="Proteomes" id="UP000823915">
    <property type="component" value="Unassembled WGS sequence"/>
</dbReference>
<reference evidence="5" key="1">
    <citation type="journal article" date="2021" name="PeerJ">
        <title>Extensive microbial diversity within the chicken gut microbiome revealed by metagenomics and culture.</title>
        <authorList>
            <person name="Gilroy R."/>
            <person name="Ravi A."/>
            <person name="Getino M."/>
            <person name="Pursley I."/>
            <person name="Horton D.L."/>
            <person name="Alikhan N.F."/>
            <person name="Baker D."/>
            <person name="Gharbi K."/>
            <person name="Hall N."/>
            <person name="Watson M."/>
            <person name="Adriaenssens E.M."/>
            <person name="Foster-Nyarko E."/>
            <person name="Jarju S."/>
            <person name="Secka A."/>
            <person name="Antonio M."/>
            <person name="Oren A."/>
            <person name="Chaudhuri R.R."/>
            <person name="La Ragione R."/>
            <person name="Hildebrand F."/>
            <person name="Pallen M.J."/>
        </authorList>
    </citation>
    <scope>NUCLEOTIDE SEQUENCE</scope>
    <source>
        <strain evidence="5">1282</strain>
    </source>
</reference>
<dbReference type="Pfam" id="PF12802">
    <property type="entry name" value="MarR_2"/>
    <property type="match status" value="1"/>
</dbReference>
<name>A0A9D1YDP2_9FIRM</name>
<dbReference type="EMBL" id="DXDU01000093">
    <property type="protein sequence ID" value="HIY26614.1"/>
    <property type="molecule type" value="Genomic_DNA"/>
</dbReference>
<sequence length="162" mass="18728">MEERETELTFTREFGRTLTFLYRSRAKYMGERLRDYGFAGAMFMILLHVDRHPGVSQDRIANHLYIDKCNVARRTKKLEELGYLYRETDPDDRRQNKLYLTPQGAALAPEIRACLESWARTVTAGLSDSQREELLSLLLKTRDGVKLTGARQDPPTQEKEGS</sequence>
<comment type="caution">
    <text evidence="5">The sequence shown here is derived from an EMBL/GenBank/DDBJ whole genome shotgun (WGS) entry which is preliminary data.</text>
</comment>
<keyword evidence="2" id="KW-0238">DNA-binding</keyword>
<dbReference type="GO" id="GO:0003677">
    <property type="term" value="F:DNA binding"/>
    <property type="evidence" value="ECO:0007669"/>
    <property type="project" value="UniProtKB-KW"/>
</dbReference>
<evidence type="ECO:0000256" key="2">
    <source>
        <dbReference type="ARBA" id="ARBA00023125"/>
    </source>
</evidence>
<evidence type="ECO:0000256" key="3">
    <source>
        <dbReference type="ARBA" id="ARBA00023163"/>
    </source>
</evidence>
<dbReference type="SMART" id="SM00347">
    <property type="entry name" value="HTH_MARR"/>
    <property type="match status" value="1"/>
</dbReference>